<name>A0ABP6S218_9PSEU</name>
<dbReference type="SMART" id="SM00880">
    <property type="entry name" value="CHAD"/>
    <property type="match status" value="1"/>
</dbReference>
<dbReference type="InterPro" id="IPR007899">
    <property type="entry name" value="CHAD_dom"/>
</dbReference>
<evidence type="ECO:0000313" key="3">
    <source>
        <dbReference type="Proteomes" id="UP001500483"/>
    </source>
</evidence>
<dbReference type="PROSITE" id="PS51708">
    <property type="entry name" value="CHAD"/>
    <property type="match status" value="1"/>
</dbReference>
<sequence>MDRPAGTPGLPPEPLVAGRADPIAEHVRAALDLSTRALLDGEAGAGRGETAEPVHRMRISVRRMRVVLRSAAPFLDQRWSEPLRAELGWLGRELGVVRDLDVLLARLHRDAADFDAAQRESAGRLFDAASREHRAAREALLAVLAGQRYRALVDALTSAVREPLPASAVEQSGMRELRALVAEQYRRLRRAVDEVGPGATDEELHELRLLGKRLRWTAELAEPVSGKPMRQLLAAAKRFQDVLGELHDARNAEELVRRLLADLGPDVRLAFVAGRLVEREHARRVDHREQWWERWRELRSSAAKV</sequence>
<dbReference type="InterPro" id="IPR038186">
    <property type="entry name" value="CHAD_dom_sf"/>
</dbReference>
<feature type="domain" description="CHAD" evidence="1">
    <location>
        <begin position="20"/>
        <end position="300"/>
    </location>
</feature>
<dbReference type="EMBL" id="BAAAYK010000038">
    <property type="protein sequence ID" value="GAA3365903.1"/>
    <property type="molecule type" value="Genomic_DNA"/>
</dbReference>
<dbReference type="PANTHER" id="PTHR39339">
    <property type="entry name" value="SLR1444 PROTEIN"/>
    <property type="match status" value="1"/>
</dbReference>
<keyword evidence="3" id="KW-1185">Reference proteome</keyword>
<protein>
    <submittedName>
        <fullName evidence="2">CHAD domain-containing protein</fullName>
    </submittedName>
</protein>
<dbReference type="Pfam" id="PF05235">
    <property type="entry name" value="CHAD"/>
    <property type="match status" value="1"/>
</dbReference>
<dbReference type="PANTHER" id="PTHR39339:SF1">
    <property type="entry name" value="CHAD DOMAIN-CONTAINING PROTEIN"/>
    <property type="match status" value="1"/>
</dbReference>
<comment type="caution">
    <text evidence="2">The sequence shown here is derived from an EMBL/GenBank/DDBJ whole genome shotgun (WGS) entry which is preliminary data.</text>
</comment>
<organism evidence="2 3">
    <name type="scientific">Saccharopolyspora gregorii</name>
    <dbReference type="NCBI Taxonomy" id="33914"/>
    <lineage>
        <taxon>Bacteria</taxon>
        <taxon>Bacillati</taxon>
        <taxon>Actinomycetota</taxon>
        <taxon>Actinomycetes</taxon>
        <taxon>Pseudonocardiales</taxon>
        <taxon>Pseudonocardiaceae</taxon>
        <taxon>Saccharopolyspora</taxon>
    </lineage>
</organism>
<dbReference type="RefSeq" id="WP_344931275.1">
    <property type="nucleotide sequence ID" value="NZ_BAAAYK010000038.1"/>
</dbReference>
<dbReference type="Gene3D" id="1.40.20.10">
    <property type="entry name" value="CHAD domain"/>
    <property type="match status" value="1"/>
</dbReference>
<evidence type="ECO:0000259" key="1">
    <source>
        <dbReference type="PROSITE" id="PS51708"/>
    </source>
</evidence>
<evidence type="ECO:0000313" key="2">
    <source>
        <dbReference type="EMBL" id="GAA3365903.1"/>
    </source>
</evidence>
<proteinExistence type="predicted"/>
<gene>
    <name evidence="2" type="ORF">GCM10020366_67640</name>
</gene>
<reference evidence="3" key="1">
    <citation type="journal article" date="2019" name="Int. J. Syst. Evol. Microbiol.">
        <title>The Global Catalogue of Microorganisms (GCM) 10K type strain sequencing project: providing services to taxonomists for standard genome sequencing and annotation.</title>
        <authorList>
            <consortium name="The Broad Institute Genomics Platform"/>
            <consortium name="The Broad Institute Genome Sequencing Center for Infectious Disease"/>
            <person name="Wu L."/>
            <person name="Ma J."/>
        </authorList>
    </citation>
    <scope>NUCLEOTIDE SEQUENCE [LARGE SCALE GENOMIC DNA]</scope>
    <source>
        <strain evidence="3">JCM 9687</strain>
    </source>
</reference>
<dbReference type="Proteomes" id="UP001500483">
    <property type="component" value="Unassembled WGS sequence"/>
</dbReference>
<accession>A0ABP6S218</accession>